<feature type="transmembrane region" description="Helical" evidence="7">
    <location>
        <begin position="55"/>
        <end position="76"/>
    </location>
</feature>
<evidence type="ECO:0000256" key="6">
    <source>
        <dbReference type="ARBA" id="ARBA00023136"/>
    </source>
</evidence>
<dbReference type="InterPro" id="IPR051679">
    <property type="entry name" value="DASS-Related_Transporters"/>
</dbReference>
<evidence type="ECO:0000256" key="1">
    <source>
        <dbReference type="ARBA" id="ARBA00004141"/>
    </source>
</evidence>
<evidence type="ECO:0000256" key="5">
    <source>
        <dbReference type="ARBA" id="ARBA00022989"/>
    </source>
</evidence>
<keyword evidence="2" id="KW-0813">Transport</keyword>
<keyword evidence="4" id="KW-0677">Repeat</keyword>
<evidence type="ECO:0000256" key="7">
    <source>
        <dbReference type="SAM" id="Phobius"/>
    </source>
</evidence>
<comment type="caution">
    <text evidence="9">The sequence shown here is derived from an EMBL/GenBank/DDBJ whole genome shotgun (WGS) entry which is preliminary data.</text>
</comment>
<feature type="transmembrane region" description="Helical" evidence="7">
    <location>
        <begin position="571"/>
        <end position="591"/>
    </location>
</feature>
<feature type="domain" description="RCK C-terminal" evidence="8">
    <location>
        <begin position="299"/>
        <end position="385"/>
    </location>
</feature>
<evidence type="ECO:0000256" key="4">
    <source>
        <dbReference type="ARBA" id="ARBA00022737"/>
    </source>
</evidence>
<comment type="subcellular location">
    <subcellularLocation>
        <location evidence="1">Membrane</location>
        <topology evidence="1">Multi-pass membrane protein</topology>
    </subcellularLocation>
</comment>
<dbReference type="GO" id="GO:0005886">
    <property type="term" value="C:plasma membrane"/>
    <property type="evidence" value="ECO:0007669"/>
    <property type="project" value="TreeGrafter"/>
</dbReference>
<feature type="transmembrane region" description="Helical" evidence="7">
    <location>
        <begin position="96"/>
        <end position="119"/>
    </location>
</feature>
<feature type="transmembrane region" description="Helical" evidence="7">
    <location>
        <begin position="24"/>
        <end position="43"/>
    </location>
</feature>
<dbReference type="GO" id="GO:0006813">
    <property type="term" value="P:potassium ion transport"/>
    <property type="evidence" value="ECO:0007669"/>
    <property type="project" value="InterPro"/>
</dbReference>
<reference evidence="9 10" key="1">
    <citation type="journal article" date="2011" name="J. Bacteriol.">
        <title>Complete genome sequence of Algoriphagus sp. PR1, bacterial prey of a colony-forming choanoflagellate.</title>
        <authorList>
            <person name="Alegado R.A."/>
            <person name="Ferriera S."/>
            <person name="Nusbaum C."/>
            <person name="Young S.K."/>
            <person name="Zeng Q."/>
            <person name="Imamovic A."/>
            <person name="Fairclough S.R."/>
            <person name="King N."/>
        </authorList>
    </citation>
    <scope>NUCLEOTIDE SEQUENCE [LARGE SCALE GENOMIC DNA]</scope>
    <source>
        <strain evidence="9 10">PR1</strain>
    </source>
</reference>
<dbReference type="EMBL" id="CM001023">
    <property type="protein sequence ID" value="EAZ82598.1"/>
    <property type="molecule type" value="Genomic_DNA"/>
</dbReference>
<keyword evidence="3 7" id="KW-0812">Transmembrane</keyword>
<keyword evidence="5 7" id="KW-1133">Transmembrane helix</keyword>
<dbReference type="GO" id="GO:0008324">
    <property type="term" value="F:monoatomic cation transmembrane transporter activity"/>
    <property type="evidence" value="ECO:0007669"/>
    <property type="project" value="InterPro"/>
</dbReference>
<keyword evidence="10" id="KW-1185">Reference proteome</keyword>
<feature type="transmembrane region" description="Helical" evidence="7">
    <location>
        <begin position="509"/>
        <end position="526"/>
    </location>
</feature>
<name>A3HRY0_9BACT</name>
<dbReference type="OrthoDB" id="9765532at2"/>
<evidence type="ECO:0000313" key="10">
    <source>
        <dbReference type="Proteomes" id="UP000003919"/>
    </source>
</evidence>
<dbReference type="PANTHER" id="PTHR43652:SF2">
    <property type="entry name" value="BASIC AMINO ACID ANTIPORTER YFCC-RELATED"/>
    <property type="match status" value="1"/>
</dbReference>
<evidence type="ECO:0000256" key="2">
    <source>
        <dbReference type="ARBA" id="ARBA00022448"/>
    </source>
</evidence>
<evidence type="ECO:0000259" key="8">
    <source>
        <dbReference type="PROSITE" id="PS51202"/>
    </source>
</evidence>
<feature type="transmembrane region" description="Helical" evidence="7">
    <location>
        <begin position="533"/>
        <end position="551"/>
    </location>
</feature>
<dbReference type="RefSeq" id="WP_008200310.1">
    <property type="nucleotide sequence ID" value="NZ_CM001023.1"/>
</dbReference>
<dbReference type="STRING" id="388413.ALPR1_10295"/>
<protein>
    <submittedName>
        <fullName evidence="9">TrkA domain protein</fullName>
    </submittedName>
</protein>
<proteinExistence type="predicted"/>
<gene>
    <name evidence="9" type="ORF">ALPR1_10295</name>
</gene>
<dbReference type="eggNOG" id="COG0471">
    <property type="taxonomic scope" value="Bacteria"/>
</dbReference>
<dbReference type="InterPro" id="IPR004680">
    <property type="entry name" value="Cit_transptr-like_dom"/>
</dbReference>
<dbReference type="EMBL" id="AAXU02000001">
    <property type="protein sequence ID" value="EAZ82598.1"/>
    <property type="molecule type" value="Genomic_DNA"/>
</dbReference>
<accession>A3HRY0</accession>
<keyword evidence="6 7" id="KW-0472">Membrane</keyword>
<dbReference type="AlphaFoldDB" id="A3HRY0"/>
<dbReference type="PANTHER" id="PTHR43652">
    <property type="entry name" value="BASIC AMINO ACID ANTIPORTER YFCC-RELATED"/>
    <property type="match status" value="1"/>
</dbReference>
<dbReference type="PROSITE" id="PS51202">
    <property type="entry name" value="RCK_C"/>
    <property type="match status" value="1"/>
</dbReference>
<dbReference type="Pfam" id="PF03600">
    <property type="entry name" value="CitMHS"/>
    <property type="match status" value="1"/>
</dbReference>
<organism evidence="9 10">
    <name type="scientific">Algoriphagus machipongonensis</name>
    <dbReference type="NCBI Taxonomy" id="388413"/>
    <lineage>
        <taxon>Bacteria</taxon>
        <taxon>Pseudomonadati</taxon>
        <taxon>Bacteroidota</taxon>
        <taxon>Cytophagia</taxon>
        <taxon>Cytophagales</taxon>
        <taxon>Cyclobacteriaceae</taxon>
        <taxon>Algoriphagus</taxon>
    </lineage>
</organism>
<dbReference type="HOGENOM" id="CLU_005170_6_1_10"/>
<dbReference type="Proteomes" id="UP000003919">
    <property type="component" value="Chromosome"/>
</dbReference>
<sequence length="593" mass="64501">MDFDIALTLSIIGLAMVLFLTEKLSIDTVSIGVMILFLITGILDIKEGLAGFSNSATLTVASMFVLSAAIFSTGVLDSFSYRLSKQAKKSELRLMLTLMVSAGVLSAFISDTAVVALLMPAVIQLSKNNQIPPSKLLMPLSFGALMGGVCTLLGTSTNILVSGIAENAGLPAFGIFEMSIMGLVFLLFGILYMAFVGRFLLPSRKSKELFGDSMELGNYLSELIITEDFTQLQEQVSKQKLFNKLPIQPLQIIREDGQKIRVYPNTAILKGDLIRFSSDKETLEKLKAYPGIKLKAELVWEEELVTGEEERLYEAVITPSSFLIKKSIKELNFKELFNQVLIIGIRHRKGMLDTLLTRTRLAPGDILLLRATEESIQSIYETEGLLLVSESRTRNLNKTKTILTLIIMTAVLALAILNILPIVVSAMAGAVAMVITRVITTEQAYKAIDWKVILMLVGILSMGAALEKTGGSALLGESIVNGLGEYGPRIVLGGIFGLTFLLTNVMSNNATAALLAPIAISIANSLGVDSRPLLMAVTFAASLSFMTPMGYQTNTMIYSPGNYNFKDYLLVGTPLNILFWIIGTIGIPILFPF</sequence>
<feature type="transmembrane region" description="Helical" evidence="7">
    <location>
        <begin position="486"/>
        <end position="503"/>
    </location>
</feature>
<dbReference type="Gene3D" id="3.30.70.1450">
    <property type="entry name" value="Regulator of K+ conductance, C-terminal domain"/>
    <property type="match status" value="1"/>
</dbReference>
<evidence type="ECO:0000256" key="3">
    <source>
        <dbReference type="ARBA" id="ARBA00022692"/>
    </source>
</evidence>
<dbReference type="Pfam" id="PF02080">
    <property type="entry name" value="TrkA_C"/>
    <property type="match status" value="1"/>
</dbReference>
<feature type="transmembrane region" description="Helical" evidence="7">
    <location>
        <begin position="180"/>
        <end position="201"/>
    </location>
</feature>
<dbReference type="InterPro" id="IPR036721">
    <property type="entry name" value="RCK_C_sf"/>
</dbReference>
<dbReference type="SUPFAM" id="SSF116726">
    <property type="entry name" value="TrkA C-terminal domain-like"/>
    <property type="match status" value="2"/>
</dbReference>
<dbReference type="InterPro" id="IPR006037">
    <property type="entry name" value="RCK_C"/>
</dbReference>
<feature type="transmembrane region" description="Helical" evidence="7">
    <location>
        <begin position="447"/>
        <end position="466"/>
    </location>
</feature>
<feature type="transmembrane region" description="Helical" evidence="7">
    <location>
        <begin position="140"/>
        <end position="160"/>
    </location>
</feature>
<evidence type="ECO:0000313" key="9">
    <source>
        <dbReference type="EMBL" id="EAZ82598.1"/>
    </source>
</evidence>
<feature type="transmembrane region" description="Helical" evidence="7">
    <location>
        <begin position="402"/>
        <end position="435"/>
    </location>
</feature>